<evidence type="ECO:0000256" key="1">
    <source>
        <dbReference type="ARBA" id="ARBA00001946"/>
    </source>
</evidence>
<accession>A0ABT0Y6D6</accession>
<sequence length="170" mass="17844">MPSSLRRAVVILVAPKYLVGAVAVIRDSESGNLLLLRQPSKAGWSLPAGLLKRHEEPAVGAARELFEETGVRIAPDDLTPGVPNAIVHPVGVVDTVFFGTVAATQAPLDIDGGEIVDVGWFPVDDLPRLTANTIKLLACYDLAPEPATPQPAAEPTAGPETGTRDDGDRP</sequence>
<evidence type="ECO:0000313" key="5">
    <source>
        <dbReference type="EMBL" id="MCM4081595.1"/>
    </source>
</evidence>
<evidence type="ECO:0000259" key="4">
    <source>
        <dbReference type="PROSITE" id="PS51462"/>
    </source>
</evidence>
<reference evidence="5 6" key="1">
    <citation type="submission" date="2022-06" db="EMBL/GenBank/DDBJ databases">
        <title>Actinoplanes abujensis sp. nov., isolated from Nigerian arid soil.</title>
        <authorList>
            <person name="Ding P."/>
        </authorList>
    </citation>
    <scope>NUCLEOTIDE SEQUENCE [LARGE SCALE GENOMIC DNA]</scope>
    <source>
        <strain evidence="6">TRM88002</strain>
    </source>
</reference>
<organism evidence="5 6">
    <name type="scientific">Paractinoplanes hotanensis</name>
    <dbReference type="NCBI Taxonomy" id="2906497"/>
    <lineage>
        <taxon>Bacteria</taxon>
        <taxon>Bacillati</taxon>
        <taxon>Actinomycetota</taxon>
        <taxon>Actinomycetes</taxon>
        <taxon>Micromonosporales</taxon>
        <taxon>Micromonosporaceae</taxon>
        <taxon>Paractinoplanes</taxon>
    </lineage>
</organism>
<protein>
    <submittedName>
        <fullName evidence="5">NUDIX domain-containing protein</fullName>
    </submittedName>
</protein>
<dbReference type="PANTHER" id="PTHR43046:SF14">
    <property type="entry name" value="MUTT_NUDIX FAMILY PROTEIN"/>
    <property type="match status" value="1"/>
</dbReference>
<proteinExistence type="predicted"/>
<feature type="region of interest" description="Disordered" evidence="3">
    <location>
        <begin position="144"/>
        <end position="170"/>
    </location>
</feature>
<dbReference type="InterPro" id="IPR000086">
    <property type="entry name" value="NUDIX_hydrolase_dom"/>
</dbReference>
<evidence type="ECO:0000256" key="2">
    <source>
        <dbReference type="ARBA" id="ARBA00022801"/>
    </source>
</evidence>
<comment type="cofactor">
    <cofactor evidence="1">
        <name>Mg(2+)</name>
        <dbReference type="ChEBI" id="CHEBI:18420"/>
    </cofactor>
</comment>
<feature type="domain" description="Nudix hydrolase" evidence="4">
    <location>
        <begin position="4"/>
        <end position="143"/>
    </location>
</feature>
<dbReference type="SUPFAM" id="SSF55811">
    <property type="entry name" value="Nudix"/>
    <property type="match status" value="1"/>
</dbReference>
<gene>
    <name evidence="5" type="ORF">LXN57_28870</name>
</gene>
<dbReference type="RefSeq" id="WP_251801355.1">
    <property type="nucleotide sequence ID" value="NZ_JAMQOL010000041.1"/>
</dbReference>
<dbReference type="InterPro" id="IPR015797">
    <property type="entry name" value="NUDIX_hydrolase-like_dom_sf"/>
</dbReference>
<comment type="caution">
    <text evidence="5">The sequence shown here is derived from an EMBL/GenBank/DDBJ whole genome shotgun (WGS) entry which is preliminary data.</text>
</comment>
<dbReference type="PANTHER" id="PTHR43046">
    <property type="entry name" value="GDP-MANNOSE MANNOSYL HYDROLASE"/>
    <property type="match status" value="1"/>
</dbReference>
<evidence type="ECO:0000256" key="3">
    <source>
        <dbReference type="SAM" id="MobiDB-lite"/>
    </source>
</evidence>
<dbReference type="EMBL" id="JAMQOL010000041">
    <property type="protein sequence ID" value="MCM4081595.1"/>
    <property type="molecule type" value="Genomic_DNA"/>
</dbReference>
<dbReference type="Pfam" id="PF00293">
    <property type="entry name" value="NUDIX"/>
    <property type="match status" value="1"/>
</dbReference>
<name>A0ABT0Y6D6_9ACTN</name>
<feature type="compositionally biased region" description="Low complexity" evidence="3">
    <location>
        <begin position="150"/>
        <end position="161"/>
    </location>
</feature>
<dbReference type="Proteomes" id="UP001523216">
    <property type="component" value="Unassembled WGS sequence"/>
</dbReference>
<keyword evidence="2" id="KW-0378">Hydrolase</keyword>
<keyword evidence="6" id="KW-1185">Reference proteome</keyword>
<evidence type="ECO:0000313" key="6">
    <source>
        <dbReference type="Proteomes" id="UP001523216"/>
    </source>
</evidence>
<dbReference type="PROSITE" id="PS51462">
    <property type="entry name" value="NUDIX"/>
    <property type="match status" value="1"/>
</dbReference>
<dbReference type="Gene3D" id="3.90.79.10">
    <property type="entry name" value="Nucleoside Triphosphate Pyrophosphohydrolase"/>
    <property type="match status" value="1"/>
</dbReference>
<dbReference type="InterPro" id="IPR020084">
    <property type="entry name" value="NUDIX_hydrolase_CS"/>
</dbReference>
<dbReference type="PROSITE" id="PS00893">
    <property type="entry name" value="NUDIX_BOX"/>
    <property type="match status" value="1"/>
</dbReference>